<keyword evidence="1 8" id="KW-0813">Transport</keyword>
<name>A0A4Q7NZ33_9FIRM</name>
<dbReference type="EMBL" id="SGXF01000008">
    <property type="protein sequence ID" value="RZS92716.1"/>
    <property type="molecule type" value="Genomic_DNA"/>
</dbReference>
<dbReference type="InterPro" id="IPR003810">
    <property type="entry name" value="Mntp/YtaF"/>
</dbReference>
<organism evidence="9 10">
    <name type="scientific">Cuneatibacter caecimuris</name>
    <dbReference type="NCBI Taxonomy" id="1796618"/>
    <lineage>
        <taxon>Bacteria</taxon>
        <taxon>Bacillati</taxon>
        <taxon>Bacillota</taxon>
        <taxon>Clostridia</taxon>
        <taxon>Lachnospirales</taxon>
        <taxon>Lachnospiraceae</taxon>
        <taxon>Cuneatibacter</taxon>
    </lineage>
</organism>
<sequence>MNFWELLVIGVGLSMDAFAVSICKGLSVRDLKPRHEVLAGIYFGGFQMLMPVAGFFLGYSFQGLISDVDHWIAFVLLGLIGANMVKEAFSKEEDCGCTDTSFGWRAMLPLAVATSIDALAVGVTFAFLKVNIWEAVGIIGVTTFVLSAAGVKIGNVFGAKYKSKAELAGGVVLILMGLKILLEHLGVLG</sequence>
<keyword evidence="4 8" id="KW-1133">Transmembrane helix</keyword>
<evidence type="ECO:0000256" key="4">
    <source>
        <dbReference type="ARBA" id="ARBA00022989"/>
    </source>
</evidence>
<evidence type="ECO:0000256" key="5">
    <source>
        <dbReference type="ARBA" id="ARBA00023065"/>
    </source>
</evidence>
<gene>
    <name evidence="8" type="primary">mntP</name>
    <name evidence="9" type="ORF">EV209_3016</name>
</gene>
<feature type="transmembrane region" description="Helical" evidence="8">
    <location>
        <begin position="6"/>
        <end position="27"/>
    </location>
</feature>
<dbReference type="OrthoDB" id="9811590at2"/>
<dbReference type="InterPro" id="IPR022929">
    <property type="entry name" value="Put_MntP"/>
</dbReference>
<keyword evidence="10" id="KW-1185">Reference proteome</keyword>
<feature type="transmembrane region" description="Helical" evidence="8">
    <location>
        <begin position="165"/>
        <end position="182"/>
    </location>
</feature>
<feature type="transmembrane region" description="Helical" evidence="8">
    <location>
        <begin position="106"/>
        <end position="126"/>
    </location>
</feature>
<keyword evidence="6 8" id="KW-0472">Membrane</keyword>
<comment type="function">
    <text evidence="8">Probably functions as a manganese efflux pump.</text>
</comment>
<dbReference type="AlphaFoldDB" id="A0A4Q7NZ33"/>
<evidence type="ECO:0000256" key="7">
    <source>
        <dbReference type="ARBA" id="ARBA00023211"/>
    </source>
</evidence>
<dbReference type="HAMAP" id="MF_01521">
    <property type="entry name" value="MntP_pump"/>
    <property type="match status" value="1"/>
</dbReference>
<comment type="caution">
    <text evidence="9">The sequence shown here is derived from an EMBL/GenBank/DDBJ whole genome shotgun (WGS) entry which is preliminary data.</text>
</comment>
<reference evidence="9 10" key="1">
    <citation type="submission" date="2019-02" db="EMBL/GenBank/DDBJ databases">
        <title>Genomic Encyclopedia of Type Strains, Phase IV (KMG-IV): sequencing the most valuable type-strain genomes for metagenomic binning, comparative biology and taxonomic classification.</title>
        <authorList>
            <person name="Goeker M."/>
        </authorList>
    </citation>
    <scope>NUCLEOTIDE SEQUENCE [LARGE SCALE GENOMIC DNA]</scope>
    <source>
        <strain evidence="9 10">DSM 29486</strain>
    </source>
</reference>
<dbReference type="Pfam" id="PF02659">
    <property type="entry name" value="Mntp"/>
    <property type="match status" value="1"/>
</dbReference>
<keyword evidence="7 8" id="KW-0464">Manganese</keyword>
<keyword evidence="3 8" id="KW-0812">Transmembrane</keyword>
<dbReference type="Proteomes" id="UP000292927">
    <property type="component" value="Unassembled WGS sequence"/>
</dbReference>
<comment type="subcellular location">
    <subcellularLocation>
        <location evidence="8">Cell membrane</location>
        <topology evidence="8">Multi-pass membrane protein</topology>
    </subcellularLocation>
</comment>
<feature type="transmembrane region" description="Helical" evidence="8">
    <location>
        <begin position="68"/>
        <end position="85"/>
    </location>
</feature>
<evidence type="ECO:0000256" key="1">
    <source>
        <dbReference type="ARBA" id="ARBA00022448"/>
    </source>
</evidence>
<evidence type="ECO:0000313" key="10">
    <source>
        <dbReference type="Proteomes" id="UP000292927"/>
    </source>
</evidence>
<evidence type="ECO:0000256" key="2">
    <source>
        <dbReference type="ARBA" id="ARBA00022475"/>
    </source>
</evidence>
<keyword evidence="5 8" id="KW-0406">Ion transport</keyword>
<comment type="similarity">
    <text evidence="8">Belongs to the MntP (TC 9.B.29) family.</text>
</comment>
<accession>A0A4Q7NZ33</accession>
<proteinExistence type="inferred from homology"/>
<dbReference type="GO" id="GO:0005886">
    <property type="term" value="C:plasma membrane"/>
    <property type="evidence" value="ECO:0007669"/>
    <property type="project" value="UniProtKB-SubCell"/>
</dbReference>
<protein>
    <recommendedName>
        <fullName evidence="8">Putative manganese efflux pump MntP</fullName>
    </recommendedName>
</protein>
<dbReference type="PANTHER" id="PTHR35529">
    <property type="entry name" value="MANGANESE EFFLUX PUMP MNTP-RELATED"/>
    <property type="match status" value="1"/>
</dbReference>
<evidence type="ECO:0000256" key="6">
    <source>
        <dbReference type="ARBA" id="ARBA00023136"/>
    </source>
</evidence>
<feature type="transmembrane region" description="Helical" evidence="8">
    <location>
        <begin position="132"/>
        <end position="153"/>
    </location>
</feature>
<dbReference type="PANTHER" id="PTHR35529:SF1">
    <property type="entry name" value="MANGANESE EFFLUX PUMP MNTP-RELATED"/>
    <property type="match status" value="1"/>
</dbReference>
<dbReference type="GO" id="GO:0005384">
    <property type="term" value="F:manganese ion transmembrane transporter activity"/>
    <property type="evidence" value="ECO:0007669"/>
    <property type="project" value="UniProtKB-UniRule"/>
</dbReference>
<evidence type="ECO:0000256" key="8">
    <source>
        <dbReference type="HAMAP-Rule" id="MF_01521"/>
    </source>
</evidence>
<dbReference type="RefSeq" id="WP_130436245.1">
    <property type="nucleotide sequence ID" value="NZ_SGXF01000008.1"/>
</dbReference>
<evidence type="ECO:0000313" key="9">
    <source>
        <dbReference type="EMBL" id="RZS92716.1"/>
    </source>
</evidence>
<feature type="transmembrane region" description="Helical" evidence="8">
    <location>
        <begin position="39"/>
        <end position="62"/>
    </location>
</feature>
<evidence type="ECO:0000256" key="3">
    <source>
        <dbReference type="ARBA" id="ARBA00022692"/>
    </source>
</evidence>
<keyword evidence="2 8" id="KW-1003">Cell membrane</keyword>